<organism evidence="2 3">
    <name type="scientific">Agaricus bisporus var. burnettii</name>
    <dbReference type="NCBI Taxonomy" id="192524"/>
    <lineage>
        <taxon>Eukaryota</taxon>
        <taxon>Fungi</taxon>
        <taxon>Dikarya</taxon>
        <taxon>Basidiomycota</taxon>
        <taxon>Agaricomycotina</taxon>
        <taxon>Agaricomycetes</taxon>
        <taxon>Agaricomycetidae</taxon>
        <taxon>Agaricales</taxon>
        <taxon>Agaricineae</taxon>
        <taxon>Agaricaceae</taxon>
        <taxon>Agaricus</taxon>
    </lineage>
</organism>
<protein>
    <recommendedName>
        <fullName evidence="1">F-box domain-containing protein</fullName>
    </recommendedName>
</protein>
<accession>A0A8H7FBJ5</accession>
<reference evidence="2 3" key="1">
    <citation type="journal article" name="Sci. Rep.">
        <title>Telomere-to-telomere assembled and centromere annotated genomes of the two main subspecies of the button mushroom Agaricus bisporus reveal especially polymorphic chromosome ends.</title>
        <authorList>
            <person name="Sonnenberg A.S.M."/>
            <person name="Sedaghat-Telgerd N."/>
            <person name="Lavrijssen B."/>
            <person name="Ohm R.A."/>
            <person name="Hendrickx P.M."/>
            <person name="Scholtmeijer K."/>
            <person name="Baars J.J.P."/>
            <person name="van Peer A."/>
        </authorList>
    </citation>
    <scope>NUCLEOTIDE SEQUENCE [LARGE SCALE GENOMIC DNA]</scope>
    <source>
        <strain evidence="2 3">H119_p4</strain>
    </source>
</reference>
<gene>
    <name evidence="2" type="ORF">Agabi119p4_728</name>
</gene>
<dbReference type="PROSITE" id="PS50181">
    <property type="entry name" value="FBOX"/>
    <property type="match status" value="1"/>
</dbReference>
<dbReference type="Proteomes" id="UP000629468">
    <property type="component" value="Unassembled WGS sequence"/>
</dbReference>
<dbReference type="AlphaFoldDB" id="A0A8H7FBJ5"/>
<name>A0A8H7FBJ5_AGABI</name>
<dbReference type="InterPro" id="IPR001810">
    <property type="entry name" value="F-box_dom"/>
</dbReference>
<proteinExistence type="predicted"/>
<dbReference type="EMBL" id="JABXXO010000001">
    <property type="protein sequence ID" value="KAF7784563.1"/>
    <property type="molecule type" value="Genomic_DNA"/>
</dbReference>
<feature type="domain" description="F-box" evidence="1">
    <location>
        <begin position="9"/>
        <end position="55"/>
    </location>
</feature>
<dbReference type="Gene3D" id="1.20.1280.50">
    <property type="match status" value="1"/>
</dbReference>
<dbReference type="SUPFAM" id="SSF81383">
    <property type="entry name" value="F-box domain"/>
    <property type="match status" value="1"/>
</dbReference>
<evidence type="ECO:0000259" key="1">
    <source>
        <dbReference type="PROSITE" id="PS50181"/>
    </source>
</evidence>
<sequence>MVCKCPDEALSIFTIPLELTHRILTFCRPRDVAVFSRTCRIAYQLAQDEYLWQRLWHAYPFDDPQFILSQRRAVKLPTDLTVHAEVGRWRVELTRRMKAEFIATMKLKDLPRVSVGDKRDALDILVSAVSMTLPALDDTPFSANMRWLDTVFHKSELVMSTTTAFDCSPEILNRLAHLRSCMDPAWADRTMQQESTRRNESRAFVYDLRNYSSGNDFGPFDPSGDVNWIHVEHLINVILANIRDLPSYPVAPPLELESLRAYTAPGQHSLQDWAGVQGTWRRYVCFMDYRDLLAFNVPDNQHSTEGDLRHPNFFEDPRFREATRLIEVKLNVVPQVEIRFFPASELLPSASAQHPLIFFSGLSRGNNGNEAAVEGFVRMANDGTTRWKLISIYDHSPQWSFHGVQIGDICSAKGIIGVWTTTTHEIGDPAGPSWLWKAAEDCSEYLMDYV</sequence>
<dbReference type="InterPro" id="IPR036047">
    <property type="entry name" value="F-box-like_dom_sf"/>
</dbReference>
<evidence type="ECO:0000313" key="3">
    <source>
        <dbReference type="Proteomes" id="UP000629468"/>
    </source>
</evidence>
<evidence type="ECO:0000313" key="2">
    <source>
        <dbReference type="EMBL" id="KAF7784563.1"/>
    </source>
</evidence>
<comment type="caution">
    <text evidence="2">The sequence shown here is derived from an EMBL/GenBank/DDBJ whole genome shotgun (WGS) entry which is preliminary data.</text>
</comment>
<dbReference type="Pfam" id="PF12937">
    <property type="entry name" value="F-box-like"/>
    <property type="match status" value="1"/>
</dbReference>